<evidence type="ECO:0000256" key="4">
    <source>
        <dbReference type="ARBA" id="ARBA00022989"/>
    </source>
</evidence>
<dbReference type="AlphaFoldDB" id="A0A1G6Z2Q7"/>
<dbReference type="STRING" id="675864.SAMN04489747_2171"/>
<dbReference type="PANTHER" id="PTHR30287">
    <property type="entry name" value="MEMBRANE COMPONENT OF PREDICTED ABC SUPERFAMILY METABOLITE UPTAKE TRANSPORTER"/>
    <property type="match status" value="1"/>
</dbReference>
<keyword evidence="2" id="KW-1003">Cell membrane</keyword>
<evidence type="ECO:0000256" key="1">
    <source>
        <dbReference type="ARBA" id="ARBA00004651"/>
    </source>
</evidence>
<dbReference type="GO" id="GO:0005886">
    <property type="term" value="C:plasma membrane"/>
    <property type="evidence" value="ECO:0007669"/>
    <property type="project" value="UniProtKB-SubCell"/>
</dbReference>
<keyword evidence="9" id="KW-1185">Reference proteome</keyword>
<evidence type="ECO:0000256" key="2">
    <source>
        <dbReference type="ARBA" id="ARBA00022475"/>
    </source>
</evidence>
<evidence type="ECO:0000256" key="3">
    <source>
        <dbReference type="ARBA" id="ARBA00022692"/>
    </source>
</evidence>
<feature type="transmembrane region" description="Helical" evidence="6">
    <location>
        <begin position="543"/>
        <end position="567"/>
    </location>
</feature>
<evidence type="ECO:0000256" key="6">
    <source>
        <dbReference type="SAM" id="Phobius"/>
    </source>
</evidence>
<sequence>MRAALRSLLVVNRSAVLGAGVVVALAAVLLATTAAWLEAGIRQPEAPFLSTVAGSFAGTLVLITVFMVASVFAGVLRQRRGEFALLRAVGATARQIRTSVTTEVLLLLALVAPLGAVVGTLLAPLVTPLLRDTGIVPGDFTLSASAIPVLTTLLVLVPTGFLAARLAARAATRTSPTDGLRASVVDAPRLSRGRIVAAAVTGALGLLAAGTPFVVPGTVGAASGASSAILMIVAAALAGPLLVHRAARRGLAMARGSALELALANTRGFSSRFSAAVIPLALLVGLGWVQTGTDTAVARAAEQQLRAGISADLVVMSPAGVTVEQAAAVATLPGVAATTSMGDVSASVRTEAPDEDVPALDGLAWEPTSLRTLSADHALVDPSVRSGSLDELAGPDTIAVSSEALALSGTGLGDTVDLRVEGGPVVAARVVAVYDRGLAFGDYLVRDPGTGPTGAVLVDASAADPAGVRTAVEEMGLTVSTEEEHLVTATASADGERRLSLVLIIALLAFVGVAAANTLVTTTRSRRDELALLHRTGATRGQLLRMVLVETAFIALASVALGTLAVVPALLGVGYGLGGGLLSGIDLAAWAGFSGAAIVIAVIAVLPVAWRMVRTR</sequence>
<accession>A0A1G6Z2Q7</accession>
<feature type="transmembrane region" description="Helical" evidence="6">
    <location>
        <begin position="56"/>
        <end position="76"/>
    </location>
</feature>
<keyword evidence="3 6" id="KW-0812">Transmembrane</keyword>
<dbReference type="OrthoDB" id="9780560at2"/>
<feature type="transmembrane region" description="Helical" evidence="6">
    <location>
        <begin position="195"/>
        <end position="215"/>
    </location>
</feature>
<dbReference type="RefSeq" id="WP_090593278.1">
    <property type="nucleotide sequence ID" value="NZ_LT629688.1"/>
</dbReference>
<comment type="subcellular location">
    <subcellularLocation>
        <location evidence="1">Cell membrane</location>
        <topology evidence="1">Multi-pass membrane protein</topology>
    </subcellularLocation>
</comment>
<evidence type="ECO:0000259" key="7">
    <source>
        <dbReference type="Pfam" id="PF02687"/>
    </source>
</evidence>
<feature type="transmembrane region" description="Helical" evidence="6">
    <location>
        <begin position="15"/>
        <end position="36"/>
    </location>
</feature>
<feature type="transmembrane region" description="Helical" evidence="6">
    <location>
        <begin position="221"/>
        <end position="243"/>
    </location>
</feature>
<dbReference type="Proteomes" id="UP000198546">
    <property type="component" value="Chromosome i"/>
</dbReference>
<evidence type="ECO:0000256" key="5">
    <source>
        <dbReference type="ARBA" id="ARBA00023136"/>
    </source>
</evidence>
<dbReference type="PANTHER" id="PTHR30287:SF1">
    <property type="entry name" value="INNER MEMBRANE PROTEIN"/>
    <property type="match status" value="1"/>
</dbReference>
<gene>
    <name evidence="8" type="ORF">SAMN04489747_2171</name>
</gene>
<dbReference type="InterPro" id="IPR038766">
    <property type="entry name" value="Membrane_comp_ABC_pdt"/>
</dbReference>
<reference evidence="8 9" key="1">
    <citation type="submission" date="2016-10" db="EMBL/GenBank/DDBJ databases">
        <authorList>
            <person name="de Groot N.N."/>
        </authorList>
    </citation>
    <scope>NUCLEOTIDE SEQUENCE [LARGE SCALE GENOMIC DNA]</scope>
    <source>
        <strain evidence="8 9">MON 2.2</strain>
    </source>
</reference>
<dbReference type="InterPro" id="IPR003838">
    <property type="entry name" value="ABC3_permease_C"/>
</dbReference>
<dbReference type="Pfam" id="PF02687">
    <property type="entry name" value="FtsX"/>
    <property type="match status" value="2"/>
</dbReference>
<feature type="domain" description="ABC3 transporter permease C-terminal" evidence="7">
    <location>
        <begin position="503"/>
        <end position="614"/>
    </location>
</feature>
<feature type="transmembrane region" description="Helical" evidence="6">
    <location>
        <begin position="104"/>
        <end position="126"/>
    </location>
</feature>
<dbReference type="EMBL" id="LT629688">
    <property type="protein sequence ID" value="SDD96900.1"/>
    <property type="molecule type" value="Genomic_DNA"/>
</dbReference>
<keyword evidence="5 6" id="KW-0472">Membrane</keyword>
<name>A0A1G6Z2Q7_9ACTN</name>
<keyword evidence="4 6" id="KW-1133">Transmembrane helix</keyword>
<feature type="transmembrane region" description="Helical" evidence="6">
    <location>
        <begin position="273"/>
        <end position="289"/>
    </location>
</feature>
<feature type="transmembrane region" description="Helical" evidence="6">
    <location>
        <begin position="587"/>
        <end position="610"/>
    </location>
</feature>
<feature type="domain" description="ABC3 transporter permease C-terminal" evidence="7">
    <location>
        <begin position="55"/>
        <end position="176"/>
    </location>
</feature>
<evidence type="ECO:0000313" key="8">
    <source>
        <dbReference type="EMBL" id="SDD96900.1"/>
    </source>
</evidence>
<protein>
    <submittedName>
        <fullName evidence="8">Putative ABC transport system permease protein</fullName>
    </submittedName>
</protein>
<evidence type="ECO:0000313" key="9">
    <source>
        <dbReference type="Proteomes" id="UP000198546"/>
    </source>
</evidence>
<proteinExistence type="predicted"/>
<feature type="transmembrane region" description="Helical" evidence="6">
    <location>
        <begin position="146"/>
        <end position="168"/>
    </location>
</feature>
<feature type="transmembrane region" description="Helical" evidence="6">
    <location>
        <begin position="499"/>
        <end position="522"/>
    </location>
</feature>
<organism evidence="8 9">
    <name type="scientific">Auraticoccus monumenti</name>
    <dbReference type="NCBI Taxonomy" id="675864"/>
    <lineage>
        <taxon>Bacteria</taxon>
        <taxon>Bacillati</taxon>
        <taxon>Actinomycetota</taxon>
        <taxon>Actinomycetes</taxon>
        <taxon>Propionibacteriales</taxon>
        <taxon>Propionibacteriaceae</taxon>
        <taxon>Auraticoccus</taxon>
    </lineage>
</organism>